<dbReference type="Gene3D" id="3.40.50.620">
    <property type="entry name" value="HUPs"/>
    <property type="match status" value="1"/>
</dbReference>
<feature type="region of interest" description="Disordered" evidence="3">
    <location>
        <begin position="333"/>
        <end position="356"/>
    </location>
</feature>
<dbReference type="AlphaFoldDB" id="A0A235BTB1"/>
<dbReference type="PANTHER" id="PTHR11933:SF6">
    <property type="entry name" value="THIL AANH DOMAIN-CONTAINING PROTEIN"/>
    <property type="match status" value="1"/>
</dbReference>
<dbReference type="InterPro" id="IPR059101">
    <property type="entry name" value="NFACT-R_2"/>
</dbReference>
<evidence type="ECO:0000256" key="1">
    <source>
        <dbReference type="ARBA" id="ARBA00022741"/>
    </source>
</evidence>
<proteinExistence type="predicted"/>
<dbReference type="InterPro" id="IPR020536">
    <property type="entry name" value="ThiI_AANH"/>
</dbReference>
<dbReference type="Proteomes" id="UP000215559">
    <property type="component" value="Unassembled WGS sequence"/>
</dbReference>
<feature type="domain" description="NFACT protein RNA binding" evidence="5">
    <location>
        <begin position="232"/>
        <end position="329"/>
    </location>
</feature>
<evidence type="ECO:0000256" key="2">
    <source>
        <dbReference type="ARBA" id="ARBA00022840"/>
    </source>
</evidence>
<gene>
    <name evidence="6" type="ORF">CH330_04855</name>
</gene>
<evidence type="ECO:0000259" key="4">
    <source>
        <dbReference type="Pfam" id="PF02568"/>
    </source>
</evidence>
<organism evidence="6 7">
    <name type="scientific">candidate division WOR-3 bacterium JGI_Cruoil_03_51_56</name>
    <dbReference type="NCBI Taxonomy" id="1973747"/>
    <lineage>
        <taxon>Bacteria</taxon>
        <taxon>Bacteria division WOR-3</taxon>
    </lineage>
</organism>
<dbReference type="EMBL" id="NOZP01000085">
    <property type="protein sequence ID" value="OYD15740.1"/>
    <property type="molecule type" value="Genomic_DNA"/>
</dbReference>
<dbReference type="Pfam" id="PF02568">
    <property type="entry name" value="ThiI"/>
    <property type="match status" value="1"/>
</dbReference>
<evidence type="ECO:0000313" key="6">
    <source>
        <dbReference type="EMBL" id="OYD15740.1"/>
    </source>
</evidence>
<dbReference type="InterPro" id="IPR014729">
    <property type="entry name" value="Rossmann-like_a/b/a_fold"/>
</dbReference>
<feature type="domain" description="Thil AANH" evidence="4">
    <location>
        <begin position="7"/>
        <end position="150"/>
    </location>
</feature>
<feature type="compositionally biased region" description="Polar residues" evidence="3">
    <location>
        <begin position="344"/>
        <end position="356"/>
    </location>
</feature>
<dbReference type="PANTHER" id="PTHR11933">
    <property type="entry name" value="TRNA 5-METHYLAMINOMETHYL-2-THIOURIDYLATE -METHYLTRANSFERASE"/>
    <property type="match status" value="1"/>
</dbReference>
<evidence type="ECO:0000313" key="7">
    <source>
        <dbReference type="Proteomes" id="UP000215559"/>
    </source>
</evidence>
<comment type="caution">
    <text evidence="6">The sequence shown here is derived from an EMBL/GenBank/DDBJ whole genome shotgun (WGS) entry which is preliminary data.</text>
</comment>
<accession>A0A235BTB1</accession>
<keyword evidence="2" id="KW-0067">ATP-binding</keyword>
<reference evidence="6 7" key="1">
    <citation type="submission" date="2017-07" db="EMBL/GenBank/DDBJ databases">
        <title>Recovery of genomes from metagenomes via a dereplication, aggregation, and scoring strategy.</title>
        <authorList>
            <person name="Sieber C.M."/>
            <person name="Probst A.J."/>
            <person name="Sharrar A."/>
            <person name="Thomas B.C."/>
            <person name="Hess M."/>
            <person name="Tringe S.G."/>
            <person name="Banfield J.F."/>
        </authorList>
    </citation>
    <scope>NUCLEOTIDE SEQUENCE [LARGE SCALE GENOMIC DNA]</scope>
    <source>
        <strain evidence="6">JGI_Cruoil_03_51_56</strain>
    </source>
</reference>
<dbReference type="GO" id="GO:0004810">
    <property type="term" value="F:CCA tRNA nucleotidyltransferase activity"/>
    <property type="evidence" value="ECO:0007669"/>
    <property type="project" value="InterPro"/>
</dbReference>
<evidence type="ECO:0000259" key="5">
    <source>
        <dbReference type="Pfam" id="PF18297"/>
    </source>
</evidence>
<name>A0A235BTB1_UNCW3</name>
<dbReference type="GO" id="GO:0005524">
    <property type="term" value="F:ATP binding"/>
    <property type="evidence" value="ECO:0007669"/>
    <property type="project" value="UniProtKB-KW"/>
</dbReference>
<dbReference type="SUPFAM" id="SSF52402">
    <property type="entry name" value="Adenine nucleotide alpha hydrolases-like"/>
    <property type="match status" value="1"/>
</dbReference>
<sequence>MITSRKSKAVGLFSGGLDSVLATKLVTEQGIEAIALHFKVPFAAPGRFSSEDRLKRLAELAGASFVSVEVGDDYLGIVKAPEYGYARGMAPCIDCMLYMLNKARELARQVRADFIFTGEVIGQRIHCQNKRSLKLMEKVTGIRGRLLRPLSAKLLEPTIPELTGLIKRERLLDLKGRGRRRQIRLASEFGLIDYSAPTGGCLLIDKNFAARVRDAIAHDQLEPGEIELLRFGRHFRLDSGAKVVAGRSKSENDRLEKLLRDDDVFLRPVEVMGPVVILRARKKTKKDTEIAARICTRYSDGESNKAIKVNCGGKCLRVKSANDKLLDHWRVKAEKERVEDDNEQGSSGKTNDSSGS</sequence>
<keyword evidence="1" id="KW-0547">Nucleotide-binding</keyword>
<evidence type="ECO:0000256" key="3">
    <source>
        <dbReference type="SAM" id="MobiDB-lite"/>
    </source>
</evidence>
<protein>
    <submittedName>
        <fullName evidence="6">Uncharacterized protein</fullName>
    </submittedName>
</protein>
<dbReference type="Pfam" id="PF18297">
    <property type="entry name" value="NFACT-R_2"/>
    <property type="match status" value="1"/>
</dbReference>